<dbReference type="Pfam" id="PF00005">
    <property type="entry name" value="ABC_tran"/>
    <property type="match status" value="1"/>
</dbReference>
<keyword evidence="5" id="KW-0547">Nucleotide-binding</keyword>
<keyword evidence="3" id="KW-1003">Cell membrane</keyword>
<evidence type="ECO:0000259" key="11">
    <source>
        <dbReference type="PROSITE" id="PS50929"/>
    </source>
</evidence>
<feature type="transmembrane region" description="Helical" evidence="9">
    <location>
        <begin position="157"/>
        <end position="174"/>
    </location>
</feature>
<keyword evidence="4 9" id="KW-0812">Transmembrane</keyword>
<dbReference type="SMART" id="SM00382">
    <property type="entry name" value="AAA"/>
    <property type="match status" value="1"/>
</dbReference>
<feature type="transmembrane region" description="Helical" evidence="9">
    <location>
        <begin position="180"/>
        <end position="198"/>
    </location>
</feature>
<evidence type="ECO:0000256" key="1">
    <source>
        <dbReference type="ARBA" id="ARBA00004651"/>
    </source>
</evidence>
<dbReference type="GO" id="GO:0015421">
    <property type="term" value="F:ABC-type oligopeptide transporter activity"/>
    <property type="evidence" value="ECO:0007669"/>
    <property type="project" value="TreeGrafter"/>
</dbReference>
<evidence type="ECO:0000256" key="9">
    <source>
        <dbReference type="SAM" id="Phobius"/>
    </source>
</evidence>
<dbReference type="InterPro" id="IPR027417">
    <property type="entry name" value="P-loop_NTPase"/>
</dbReference>
<dbReference type="RefSeq" id="WP_015358714.1">
    <property type="nucleotide sequence ID" value="NZ_CP014672.1"/>
</dbReference>
<dbReference type="OrthoDB" id="9762778at2"/>
<reference evidence="12 13" key="1">
    <citation type="submission" date="2016-02" db="EMBL/GenBank/DDBJ databases">
        <title>Comparison of Clostridium stercorarium subspecies using comparative genomics and transcriptomics.</title>
        <authorList>
            <person name="Schellenberg J."/>
            <person name="Thallinger G."/>
            <person name="Levin D.B."/>
            <person name="Zhang X."/>
            <person name="Alvare G."/>
            <person name="Fristensky B."/>
            <person name="Sparling R."/>
        </authorList>
    </citation>
    <scope>NUCLEOTIDE SEQUENCE [LARGE SCALE GENOMIC DNA]</scope>
    <source>
        <strain evidence="12 13">DSM 2910</strain>
    </source>
</reference>
<name>A0A1B1YCC6_THEST</name>
<evidence type="ECO:0000256" key="3">
    <source>
        <dbReference type="ARBA" id="ARBA00022475"/>
    </source>
</evidence>
<keyword evidence="6" id="KW-0067">ATP-binding</keyword>
<evidence type="ECO:0000256" key="5">
    <source>
        <dbReference type="ARBA" id="ARBA00022741"/>
    </source>
</evidence>
<dbReference type="FunFam" id="3.40.50.300:FF:000221">
    <property type="entry name" value="Multidrug ABC transporter ATP-binding protein"/>
    <property type="match status" value="1"/>
</dbReference>
<dbReference type="SUPFAM" id="SSF90123">
    <property type="entry name" value="ABC transporter transmembrane region"/>
    <property type="match status" value="1"/>
</dbReference>
<evidence type="ECO:0000313" key="13">
    <source>
        <dbReference type="Proteomes" id="UP000092971"/>
    </source>
</evidence>
<protein>
    <submittedName>
        <fullName evidence="12">ABC transporter</fullName>
    </submittedName>
</protein>
<feature type="domain" description="ABC transporter" evidence="10">
    <location>
        <begin position="353"/>
        <end position="587"/>
    </location>
</feature>
<evidence type="ECO:0000256" key="2">
    <source>
        <dbReference type="ARBA" id="ARBA00022448"/>
    </source>
</evidence>
<dbReference type="InterPro" id="IPR011527">
    <property type="entry name" value="ABC1_TM_dom"/>
</dbReference>
<keyword evidence="2" id="KW-0813">Transport</keyword>
<comment type="subcellular location">
    <subcellularLocation>
        <location evidence="1">Cell membrane</location>
        <topology evidence="1">Multi-pass membrane protein</topology>
    </subcellularLocation>
</comment>
<dbReference type="Gene3D" id="3.40.50.300">
    <property type="entry name" value="P-loop containing nucleotide triphosphate hydrolases"/>
    <property type="match status" value="1"/>
</dbReference>
<evidence type="ECO:0000259" key="10">
    <source>
        <dbReference type="PROSITE" id="PS50893"/>
    </source>
</evidence>
<dbReference type="InterPro" id="IPR003439">
    <property type="entry name" value="ABC_transporter-like_ATP-bd"/>
</dbReference>
<organism evidence="12 13">
    <name type="scientific">Thermoclostridium stercorarium subsp. thermolacticum DSM 2910</name>
    <dbReference type="NCBI Taxonomy" id="1121336"/>
    <lineage>
        <taxon>Bacteria</taxon>
        <taxon>Bacillati</taxon>
        <taxon>Bacillota</taxon>
        <taxon>Clostridia</taxon>
        <taxon>Eubacteriales</taxon>
        <taxon>Oscillospiraceae</taxon>
        <taxon>Thermoclostridium</taxon>
    </lineage>
</organism>
<feature type="transmembrane region" description="Helical" evidence="9">
    <location>
        <begin position="260"/>
        <end position="284"/>
    </location>
</feature>
<evidence type="ECO:0000256" key="4">
    <source>
        <dbReference type="ARBA" id="ARBA00022692"/>
    </source>
</evidence>
<dbReference type="PANTHER" id="PTHR43394">
    <property type="entry name" value="ATP-DEPENDENT PERMEASE MDL1, MITOCHONDRIAL"/>
    <property type="match status" value="1"/>
</dbReference>
<dbReference type="GO" id="GO:0005886">
    <property type="term" value="C:plasma membrane"/>
    <property type="evidence" value="ECO:0007669"/>
    <property type="project" value="UniProtKB-SubCell"/>
</dbReference>
<accession>A0A1B1YCC6</accession>
<dbReference type="Pfam" id="PF00664">
    <property type="entry name" value="ABC_membrane"/>
    <property type="match status" value="1"/>
</dbReference>
<dbReference type="GO" id="GO:0005524">
    <property type="term" value="F:ATP binding"/>
    <property type="evidence" value="ECO:0007669"/>
    <property type="project" value="UniProtKB-KW"/>
</dbReference>
<dbReference type="Proteomes" id="UP000092971">
    <property type="component" value="Chromosome"/>
</dbReference>
<gene>
    <name evidence="12" type="ORF">CSTERTH_04865</name>
</gene>
<dbReference type="CDD" id="cd18542">
    <property type="entry name" value="ABC_6TM_YknU_like"/>
    <property type="match status" value="1"/>
</dbReference>
<dbReference type="InterPro" id="IPR003593">
    <property type="entry name" value="AAA+_ATPase"/>
</dbReference>
<evidence type="ECO:0000313" key="12">
    <source>
        <dbReference type="EMBL" id="ANW98421.1"/>
    </source>
</evidence>
<dbReference type="PANTHER" id="PTHR43394:SF1">
    <property type="entry name" value="ATP-BINDING CASSETTE SUB-FAMILY B MEMBER 10, MITOCHONDRIAL"/>
    <property type="match status" value="1"/>
</dbReference>
<evidence type="ECO:0000256" key="6">
    <source>
        <dbReference type="ARBA" id="ARBA00022840"/>
    </source>
</evidence>
<dbReference type="Gene3D" id="1.20.1560.10">
    <property type="entry name" value="ABC transporter type 1, transmembrane domain"/>
    <property type="match status" value="1"/>
</dbReference>
<keyword evidence="7 9" id="KW-1133">Transmembrane helix</keyword>
<dbReference type="SUPFAM" id="SSF52540">
    <property type="entry name" value="P-loop containing nucleoside triphosphate hydrolases"/>
    <property type="match status" value="1"/>
</dbReference>
<keyword evidence="8 9" id="KW-0472">Membrane</keyword>
<proteinExistence type="predicted"/>
<dbReference type="PROSITE" id="PS50929">
    <property type="entry name" value="ABC_TM1F"/>
    <property type="match status" value="1"/>
</dbReference>
<dbReference type="InterPro" id="IPR036640">
    <property type="entry name" value="ABC1_TM_sf"/>
</dbReference>
<dbReference type="EMBL" id="CP014672">
    <property type="protein sequence ID" value="ANW98421.1"/>
    <property type="molecule type" value="Genomic_DNA"/>
</dbReference>
<dbReference type="AlphaFoldDB" id="A0A1B1YCC6"/>
<feature type="transmembrane region" description="Helical" evidence="9">
    <location>
        <begin position="21"/>
        <end position="43"/>
    </location>
</feature>
<feature type="transmembrane region" description="Helical" evidence="9">
    <location>
        <begin position="75"/>
        <end position="95"/>
    </location>
</feature>
<evidence type="ECO:0000256" key="7">
    <source>
        <dbReference type="ARBA" id="ARBA00022989"/>
    </source>
</evidence>
<sequence>MKKLRILKDFMKGNLFKYFAAVIFSGIAVVFSILSPMVISFTVDSVIGDEPMDLPAWLMKLVSDFGGRDALRGNIWVLGLLFVFLTLMTGVFQYIKNRWFAVSTENATKNIRDALYDHLQHMEYYEHVRSQTGDLTQRCTADVETVRKFMANQVTQVGEILFTVAVTLVVMVRLNVELTLYSLCVVPFIFLASVIFFTKVKKTFLEVEEADSELHATLQENLTGVRVVRAFGRQEYEIEKFNGKNEKYRDKIRELNELMAWYWSMSDLLCMAQAMLVLFISVSWAANGRITLGTVILFITYIRNLIWPIRQLGRVISDMGQALVAFGRIVEILEKPAEPKFTQGLTPEIKGHIVFENVSFRYPDGTNPIRDISFEVKPGQTVGILGPTGCGKSSLVHLLVRLFDYQEGSIKIDGYELKDIDKKWLRSHIGIVLQEPFLFSKTVLENIKLAKPDATMTEVEHAARIAAIHDTIMSFEKGYKTLVGERGVTLSGGQVQRVAIARTVLKEHPILIFDDSLSAVDMETDIMIRRALKERAKGVTTFIISHRINTLAEADFIVVMDKGRIVQMGTHEELIRQEGLYSRIWAIQSALGEGLEVNGNE</sequence>
<dbReference type="InterPro" id="IPR039421">
    <property type="entry name" value="Type_1_exporter"/>
</dbReference>
<feature type="transmembrane region" description="Helical" evidence="9">
    <location>
        <begin position="290"/>
        <end position="309"/>
    </location>
</feature>
<dbReference type="GO" id="GO:0016887">
    <property type="term" value="F:ATP hydrolysis activity"/>
    <property type="evidence" value="ECO:0007669"/>
    <property type="project" value="InterPro"/>
</dbReference>
<feature type="domain" description="ABC transmembrane type-1" evidence="11">
    <location>
        <begin position="19"/>
        <end position="321"/>
    </location>
</feature>
<evidence type="ECO:0000256" key="8">
    <source>
        <dbReference type="ARBA" id="ARBA00023136"/>
    </source>
</evidence>
<dbReference type="PROSITE" id="PS50893">
    <property type="entry name" value="ABC_TRANSPORTER_2"/>
    <property type="match status" value="1"/>
</dbReference>